<evidence type="ECO:0000256" key="1">
    <source>
        <dbReference type="SAM" id="MobiDB-lite"/>
    </source>
</evidence>
<reference evidence="2 3" key="1">
    <citation type="submission" date="2021-01" db="EMBL/GenBank/DDBJ databases">
        <title>WGS of actinomycetes isolated from Thailand.</title>
        <authorList>
            <person name="Thawai C."/>
        </authorList>
    </citation>
    <scope>NUCLEOTIDE SEQUENCE [LARGE SCALE GENOMIC DNA]</scope>
    <source>
        <strain evidence="2 3">CA1R205</strain>
    </source>
</reference>
<accession>A0ABS1NJ91</accession>
<evidence type="ECO:0000313" key="3">
    <source>
        <dbReference type="Proteomes" id="UP000634229"/>
    </source>
</evidence>
<feature type="region of interest" description="Disordered" evidence="1">
    <location>
        <begin position="78"/>
        <end position="98"/>
    </location>
</feature>
<protein>
    <submittedName>
        <fullName evidence="2">Uncharacterized protein</fullName>
    </submittedName>
</protein>
<evidence type="ECO:0000313" key="2">
    <source>
        <dbReference type="EMBL" id="MBL1100130.1"/>
    </source>
</evidence>
<dbReference type="RefSeq" id="WP_201877812.1">
    <property type="nucleotide sequence ID" value="NZ_JAERRF010000017.1"/>
</dbReference>
<comment type="caution">
    <text evidence="2">The sequence shown here is derived from an EMBL/GenBank/DDBJ whole genome shotgun (WGS) entry which is preliminary data.</text>
</comment>
<sequence length="225" mass="23767">MTASHNAVARVAAGTGTLLRSFGTWLVEDGWRDLLRRLSGTAVAVAFAGMLVSGTRWLMWPGAVWFLLAAWCAAAPGAEGEEGDEEPGASVEQAPAGPPLPILPDLRIALTRVGTPHAHLAVLAEEIGTTSERVREVLEKWEIPIEAVRMRGRGSSTGVKGGPAVHPTLALRPEDAAVVAAGQPANDNNNAEGRPAEERVRVEPIGQSGFVVRDPAEAARRRSKV</sequence>
<name>A0ABS1NJ91_9ACTN</name>
<feature type="compositionally biased region" description="Basic and acidic residues" evidence="1">
    <location>
        <begin position="214"/>
        <end position="225"/>
    </location>
</feature>
<proteinExistence type="predicted"/>
<gene>
    <name evidence="2" type="ORF">JK363_26345</name>
</gene>
<keyword evidence="3" id="KW-1185">Reference proteome</keyword>
<dbReference type="EMBL" id="JAERRF010000017">
    <property type="protein sequence ID" value="MBL1100130.1"/>
    <property type="molecule type" value="Genomic_DNA"/>
</dbReference>
<feature type="region of interest" description="Disordered" evidence="1">
    <location>
        <begin position="183"/>
        <end position="225"/>
    </location>
</feature>
<organism evidence="2 3">
    <name type="scientific">Streptomyces coffeae</name>
    <dbReference type="NCBI Taxonomy" id="621382"/>
    <lineage>
        <taxon>Bacteria</taxon>
        <taxon>Bacillati</taxon>
        <taxon>Actinomycetota</taxon>
        <taxon>Actinomycetes</taxon>
        <taxon>Kitasatosporales</taxon>
        <taxon>Streptomycetaceae</taxon>
        <taxon>Streptomyces</taxon>
    </lineage>
</organism>
<dbReference type="Proteomes" id="UP000634229">
    <property type="component" value="Unassembled WGS sequence"/>
</dbReference>